<protein>
    <submittedName>
        <fullName evidence="1">Putative ovule protein</fullName>
    </submittedName>
</protein>
<reference evidence="1" key="1">
    <citation type="submission" date="2015-12" db="EMBL/GenBank/DDBJ databases">
        <title>Gene expression during late stages of embryo sac development: a critical building block for successful pollen-pistil interactions.</title>
        <authorList>
            <person name="Liu Y."/>
            <person name="Joly V."/>
            <person name="Sabar M."/>
            <person name="Matton D.P."/>
        </authorList>
    </citation>
    <scope>NUCLEOTIDE SEQUENCE</scope>
</reference>
<dbReference type="EMBL" id="GEDG01034763">
    <property type="protein sequence ID" value="JAP09571.1"/>
    <property type="molecule type" value="Transcribed_RNA"/>
</dbReference>
<sequence length="67" mass="7486">MYSHLSPLSSSFFQPALSGSLSSLTSGSISYIILPQKTSLQTQLYCQIPLFFTPLPHRNDNIVKRIN</sequence>
<accession>A0A0V0GNQ2</accession>
<dbReference type="AlphaFoldDB" id="A0A0V0GNQ2"/>
<organism evidence="1">
    <name type="scientific">Solanum chacoense</name>
    <name type="common">Chaco potato</name>
    <dbReference type="NCBI Taxonomy" id="4108"/>
    <lineage>
        <taxon>Eukaryota</taxon>
        <taxon>Viridiplantae</taxon>
        <taxon>Streptophyta</taxon>
        <taxon>Embryophyta</taxon>
        <taxon>Tracheophyta</taxon>
        <taxon>Spermatophyta</taxon>
        <taxon>Magnoliopsida</taxon>
        <taxon>eudicotyledons</taxon>
        <taxon>Gunneridae</taxon>
        <taxon>Pentapetalae</taxon>
        <taxon>asterids</taxon>
        <taxon>lamiids</taxon>
        <taxon>Solanales</taxon>
        <taxon>Solanaceae</taxon>
        <taxon>Solanoideae</taxon>
        <taxon>Solaneae</taxon>
        <taxon>Solanum</taxon>
    </lineage>
</organism>
<name>A0A0V0GNQ2_SOLCH</name>
<evidence type="ECO:0000313" key="1">
    <source>
        <dbReference type="EMBL" id="JAP09571.1"/>
    </source>
</evidence>
<proteinExistence type="predicted"/>